<accession>A0ACD5I0R0</accession>
<dbReference type="EMBL" id="CP137689">
    <property type="protein sequence ID" value="XRJ21115.1"/>
    <property type="molecule type" value="Genomic_DNA"/>
</dbReference>
<dbReference type="Proteomes" id="UP000257089">
    <property type="component" value="Chromosome"/>
</dbReference>
<name>A0ACD5I0R0_9EURY</name>
<gene>
    <name evidence="1" type="ORF">DEQ67_007265</name>
</gene>
<organism evidence="1 2">
    <name type="scientific">Haloferax sp. Atlit-48N</name>
    <dbReference type="NCBI Taxonomy" id="2077198"/>
    <lineage>
        <taxon>Archaea</taxon>
        <taxon>Methanobacteriati</taxon>
        <taxon>Methanobacteriota</taxon>
        <taxon>Stenosarchaea group</taxon>
        <taxon>Halobacteria</taxon>
        <taxon>Halobacteriales</taxon>
        <taxon>Haloferacaceae</taxon>
        <taxon>Haloferax</taxon>
    </lineage>
</organism>
<sequence>MPGSDTAVDFPQTVSPTPTTLGVSARLADDSPTTRRRPEGWA</sequence>
<evidence type="ECO:0000313" key="1">
    <source>
        <dbReference type="EMBL" id="XRJ21115.1"/>
    </source>
</evidence>
<proteinExistence type="predicted"/>
<protein>
    <submittedName>
        <fullName evidence="1">Uncharacterized protein</fullName>
    </submittedName>
</protein>
<reference evidence="1" key="1">
    <citation type="submission" date="2023-10" db="EMBL/GenBank/DDBJ databases">
        <title>A new archaeal virus that suppresses the transcription of host immunity genes.</title>
        <authorList>
            <person name="Turgeman-Grott I."/>
            <person name="Golan N."/>
            <person name="Neri U."/>
            <person name="Naki D."/>
            <person name="Altman N."/>
            <person name="Eizenshtein K."/>
            <person name="Choudhary D."/>
            <person name="Levi R."/>
            <person name="Himani H."/>
            <person name="Reshef L."/>
            <person name="Papke T.R."/>
            <person name="Gophna U."/>
        </authorList>
    </citation>
    <scope>NUCLEOTIDE SEQUENCE</scope>
    <source>
        <strain evidence="1">Atlit-48N</strain>
    </source>
</reference>
<evidence type="ECO:0000313" key="2">
    <source>
        <dbReference type="Proteomes" id="UP000257089"/>
    </source>
</evidence>